<protein>
    <submittedName>
        <fullName evidence="4">ROK family transcriptional regulator</fullName>
    </submittedName>
</protein>
<dbReference type="Gene3D" id="3.30.420.40">
    <property type="match status" value="2"/>
</dbReference>
<dbReference type="Pfam" id="PF12802">
    <property type="entry name" value="MarR_2"/>
    <property type="match status" value="1"/>
</dbReference>
<comment type="similarity">
    <text evidence="1">Belongs to the ROK (NagC/XylR) family.</text>
</comment>
<evidence type="ECO:0000256" key="1">
    <source>
        <dbReference type="ARBA" id="ARBA00006479"/>
    </source>
</evidence>
<feature type="region of interest" description="Disordered" evidence="2">
    <location>
        <begin position="374"/>
        <end position="397"/>
    </location>
</feature>
<proteinExistence type="inferred from homology"/>
<dbReference type="CDD" id="cd00090">
    <property type="entry name" value="HTH_ARSR"/>
    <property type="match status" value="1"/>
</dbReference>
<dbReference type="SUPFAM" id="SSF53067">
    <property type="entry name" value="Actin-like ATPase domain"/>
    <property type="match status" value="1"/>
</dbReference>
<dbReference type="SUPFAM" id="SSF46785">
    <property type="entry name" value="Winged helix' DNA-binding domain"/>
    <property type="match status" value="1"/>
</dbReference>
<keyword evidence="5" id="KW-1185">Reference proteome</keyword>
<dbReference type="RefSeq" id="WP_114015249.1">
    <property type="nucleotide sequence ID" value="NZ_QOIM01000028.1"/>
</dbReference>
<reference evidence="4 5" key="1">
    <citation type="submission" date="2018-06" db="EMBL/GenBank/DDBJ databases">
        <title>Streptomyces reniochalinae sp. nov. and Streptomyces diacarnus sp. nov. from marine sponges.</title>
        <authorList>
            <person name="Li L."/>
        </authorList>
    </citation>
    <scope>NUCLEOTIDE SEQUENCE [LARGE SCALE GENOMIC DNA]</scope>
    <source>
        <strain evidence="4 5">LHW50302</strain>
    </source>
</reference>
<dbReference type="Proteomes" id="UP000253507">
    <property type="component" value="Unassembled WGS sequence"/>
</dbReference>
<feature type="compositionally biased region" description="Basic and acidic residues" evidence="2">
    <location>
        <begin position="386"/>
        <end position="397"/>
    </location>
</feature>
<dbReference type="PANTHER" id="PTHR18964">
    <property type="entry name" value="ROK (REPRESSOR, ORF, KINASE) FAMILY"/>
    <property type="match status" value="1"/>
</dbReference>
<evidence type="ECO:0000313" key="4">
    <source>
        <dbReference type="EMBL" id="RCG20373.1"/>
    </source>
</evidence>
<feature type="domain" description="HTH marR-type" evidence="3">
    <location>
        <begin position="4"/>
        <end position="50"/>
    </location>
</feature>
<dbReference type="InterPro" id="IPR011991">
    <property type="entry name" value="ArsR-like_HTH"/>
</dbReference>
<dbReference type="AlphaFoldDB" id="A0A367EQX9"/>
<evidence type="ECO:0000256" key="2">
    <source>
        <dbReference type="SAM" id="MobiDB-lite"/>
    </source>
</evidence>
<name>A0A367EQX9_9ACTN</name>
<accession>A0A367EQX9</accession>
<evidence type="ECO:0000313" key="5">
    <source>
        <dbReference type="Proteomes" id="UP000253507"/>
    </source>
</evidence>
<dbReference type="EMBL" id="QOIM01000028">
    <property type="protein sequence ID" value="RCG20373.1"/>
    <property type="molecule type" value="Genomic_DNA"/>
</dbReference>
<dbReference type="Pfam" id="PF00480">
    <property type="entry name" value="ROK"/>
    <property type="match status" value="1"/>
</dbReference>
<dbReference type="InterPro" id="IPR000835">
    <property type="entry name" value="HTH_MarR-typ"/>
</dbReference>
<gene>
    <name evidence="4" type="ORF">DQ392_10410</name>
</gene>
<organism evidence="4 5">
    <name type="scientific">Streptomyces reniochalinae</name>
    <dbReference type="NCBI Taxonomy" id="2250578"/>
    <lineage>
        <taxon>Bacteria</taxon>
        <taxon>Bacillati</taxon>
        <taxon>Actinomycetota</taxon>
        <taxon>Actinomycetes</taxon>
        <taxon>Kitasatosporales</taxon>
        <taxon>Streptomycetaceae</taxon>
        <taxon>Streptomyces</taxon>
    </lineage>
</organism>
<dbReference type="InterPro" id="IPR043129">
    <property type="entry name" value="ATPase_NBD"/>
</dbReference>
<sequence>MNRVRILQSLYDFGPLSRAELARVTGLSRSALTVIVEELVRQGLLTQEAARPSSPAGGKPARPLWFAPDSPPLIGVHLLPGRVEAALVSAGGKVLTKAERLFSAEPDAKAAVEALVSATAEVAGAASTTPLGVGVAVGGMVDSDTGTVVKVALAPELDGLPVGRTLQDRLSMDLVCVDMHPRAQALGDRWFGQGRGRSHFASVYTGEALGVGLVLGGDVHRGPAGAGGEVGHSIVQVDGEPCHCGQRGCWETLASHSWLRAQAANRGLPGATTLGAGALSRLAAARVPDAAELLGEWADNLAVGLVNLHQVFAPGLFILHGDTVAGGEELRSRIERALHSRIPPHPGGPPQVAFTALEDQATLLGAAGLVLSRHFNTPGPTPPRHTPPEERTRHAMP</sequence>
<dbReference type="InterPro" id="IPR036390">
    <property type="entry name" value="WH_DNA-bd_sf"/>
</dbReference>
<dbReference type="Gene3D" id="1.10.10.10">
    <property type="entry name" value="Winged helix-like DNA-binding domain superfamily/Winged helix DNA-binding domain"/>
    <property type="match status" value="1"/>
</dbReference>
<dbReference type="PANTHER" id="PTHR18964:SF169">
    <property type="entry name" value="N-ACETYLMANNOSAMINE KINASE"/>
    <property type="match status" value="1"/>
</dbReference>
<dbReference type="GO" id="GO:0003700">
    <property type="term" value="F:DNA-binding transcription factor activity"/>
    <property type="evidence" value="ECO:0007669"/>
    <property type="project" value="InterPro"/>
</dbReference>
<dbReference type="InterPro" id="IPR036388">
    <property type="entry name" value="WH-like_DNA-bd_sf"/>
</dbReference>
<dbReference type="InterPro" id="IPR000600">
    <property type="entry name" value="ROK"/>
</dbReference>
<dbReference type="OrthoDB" id="3464494at2"/>
<comment type="caution">
    <text evidence="4">The sequence shown here is derived from an EMBL/GenBank/DDBJ whole genome shotgun (WGS) entry which is preliminary data.</text>
</comment>
<evidence type="ECO:0000259" key="3">
    <source>
        <dbReference type="Pfam" id="PF12802"/>
    </source>
</evidence>